<protein>
    <recommendedName>
        <fullName evidence="3">PhoD-like phosphatase metallophosphatase domain-containing protein</fullName>
    </recommendedName>
</protein>
<feature type="signal peptide" evidence="2">
    <location>
        <begin position="1"/>
        <end position="19"/>
    </location>
</feature>
<keyword evidence="2" id="KW-0732">Signal</keyword>
<reference evidence="4" key="1">
    <citation type="submission" date="2019-03" db="EMBL/GenBank/DDBJ databases">
        <title>Long read genome sequence of the mycoparasitic Pythium oligandrum ATCC 38472 isolated from sugarbeet rhizosphere.</title>
        <authorList>
            <person name="Gaulin E."/>
        </authorList>
    </citation>
    <scope>NUCLEOTIDE SEQUENCE</scope>
    <source>
        <strain evidence="4">ATCC 38472_TT</strain>
    </source>
</reference>
<dbReference type="PANTHER" id="PTHR33987:SF1">
    <property type="entry name" value="CALCINEURIN-LIKE METALLO-PHOSPHOESTERASE SUPERFAMILY PROTEIN"/>
    <property type="match status" value="1"/>
</dbReference>
<evidence type="ECO:0000313" key="5">
    <source>
        <dbReference type="Proteomes" id="UP000794436"/>
    </source>
</evidence>
<evidence type="ECO:0000313" key="4">
    <source>
        <dbReference type="EMBL" id="TMW63417.1"/>
    </source>
</evidence>
<keyword evidence="1" id="KW-1133">Transmembrane helix</keyword>
<dbReference type="Pfam" id="PF09423">
    <property type="entry name" value="PhoD"/>
    <property type="match status" value="1"/>
</dbReference>
<feature type="domain" description="PhoD-like phosphatase metallophosphatase" evidence="3">
    <location>
        <begin position="46"/>
        <end position="305"/>
    </location>
</feature>
<dbReference type="InterPro" id="IPR029052">
    <property type="entry name" value="Metallo-depent_PP-like"/>
</dbReference>
<dbReference type="InterPro" id="IPR038607">
    <property type="entry name" value="PhoD-like_sf"/>
</dbReference>
<comment type="caution">
    <text evidence="4">The sequence shown here is derived from an EMBL/GenBank/DDBJ whole genome shotgun (WGS) entry which is preliminary data.</text>
</comment>
<proteinExistence type="predicted"/>
<keyword evidence="1" id="KW-0812">Transmembrane</keyword>
<dbReference type="Proteomes" id="UP000794436">
    <property type="component" value="Unassembled WGS sequence"/>
</dbReference>
<dbReference type="CDD" id="cd07389">
    <property type="entry name" value="MPP_PhoD"/>
    <property type="match status" value="1"/>
</dbReference>
<gene>
    <name evidence="4" type="ORF">Poli38472_002358</name>
</gene>
<dbReference type="SUPFAM" id="SSF56300">
    <property type="entry name" value="Metallo-dependent phosphatases"/>
    <property type="match status" value="1"/>
</dbReference>
<evidence type="ECO:0000256" key="1">
    <source>
        <dbReference type="SAM" id="Phobius"/>
    </source>
</evidence>
<dbReference type="PANTHER" id="PTHR33987">
    <property type="entry name" value="CALCINEURIN-LIKE METALLO-PHOSPHOESTERASE SUPERFAMILY PROTEIN"/>
    <property type="match status" value="1"/>
</dbReference>
<organism evidence="4 5">
    <name type="scientific">Pythium oligandrum</name>
    <name type="common">Mycoparasitic fungus</name>
    <dbReference type="NCBI Taxonomy" id="41045"/>
    <lineage>
        <taxon>Eukaryota</taxon>
        <taxon>Sar</taxon>
        <taxon>Stramenopiles</taxon>
        <taxon>Oomycota</taxon>
        <taxon>Peronosporomycetes</taxon>
        <taxon>Pythiales</taxon>
        <taxon>Pythiaceae</taxon>
        <taxon>Pythium</taxon>
    </lineage>
</organism>
<keyword evidence="5" id="KW-1185">Reference proteome</keyword>
<sequence>MRSMAMLPVVLAMTSMTTAQGRMEQSNALVDVEAIALPLQRVAFGSCNHQDREQPLWSTIRAREPQLWVWMGDAIYGDYKAYDEIRTYLPPFPTFRDAPPEMLVEKYAKQLGHPEYQELRARVPIIGVWDDHDYGLNDGGKTYKYREASQQIFLDFLGEPPGSSRREQEGVFASYTIGKDGQAVKFILLDVRYNKDAYEDARGDFLGEKQWQWLEDELTTSTASFHVIVSGVQILPDDRVLPGENWARFPYQRRRLLNLLLKSNAKGVILLSGDVHFAEINQVQCSEYRSIITEITSSGMTHSWGEANWFDAFIFQAANLILPWPFRPHHSSVYGHKNFGEIEFDWTASPLPTATVQILGEDGQTKLRHVVSSHYLESDANEGDPSRSCRAIQEVSMPVLFTRQILLLGCVGLLIGGLLAALLACVYSLVVLYKRSFAFMANLQHRLFDGYEKLD</sequence>
<feature type="transmembrane region" description="Helical" evidence="1">
    <location>
        <begin position="405"/>
        <end position="433"/>
    </location>
</feature>
<accession>A0A8K1CJL6</accession>
<keyword evidence="1" id="KW-0472">Membrane</keyword>
<dbReference type="OrthoDB" id="10266805at2759"/>
<evidence type="ECO:0000256" key="2">
    <source>
        <dbReference type="SAM" id="SignalP"/>
    </source>
</evidence>
<dbReference type="AlphaFoldDB" id="A0A8K1CJL6"/>
<dbReference type="EMBL" id="SPLM01000072">
    <property type="protein sequence ID" value="TMW63417.1"/>
    <property type="molecule type" value="Genomic_DNA"/>
</dbReference>
<dbReference type="Gene3D" id="3.60.21.70">
    <property type="entry name" value="PhoD-like phosphatase"/>
    <property type="match status" value="1"/>
</dbReference>
<name>A0A8K1CJL6_PYTOL</name>
<feature type="chain" id="PRO_5035441613" description="PhoD-like phosphatase metallophosphatase domain-containing protein" evidence="2">
    <location>
        <begin position="20"/>
        <end position="455"/>
    </location>
</feature>
<dbReference type="InterPro" id="IPR018946">
    <property type="entry name" value="PhoD-like_MPP"/>
</dbReference>
<evidence type="ECO:0000259" key="3">
    <source>
        <dbReference type="Pfam" id="PF09423"/>
    </source>
</evidence>